<feature type="region of interest" description="Disordered" evidence="1">
    <location>
        <begin position="75"/>
        <end position="115"/>
    </location>
</feature>
<evidence type="ECO:0000313" key="3">
    <source>
        <dbReference type="WBParaSite" id="EEL_0000560601-mRNA-1"/>
    </source>
</evidence>
<feature type="compositionally biased region" description="Basic and acidic residues" evidence="1">
    <location>
        <begin position="104"/>
        <end position="115"/>
    </location>
</feature>
<keyword evidence="2" id="KW-1185">Reference proteome</keyword>
<dbReference type="Proteomes" id="UP000050640">
    <property type="component" value="Unplaced"/>
</dbReference>
<dbReference type="WBParaSite" id="EEL_0000560601-mRNA-1">
    <property type="protein sequence ID" value="EEL_0000560601-mRNA-1"/>
    <property type="gene ID" value="EEL_0000560601"/>
</dbReference>
<reference evidence="3" key="1">
    <citation type="submission" date="2016-04" db="UniProtKB">
        <authorList>
            <consortium name="WormBaseParasite"/>
        </authorList>
    </citation>
    <scope>IDENTIFICATION</scope>
</reference>
<feature type="compositionally biased region" description="Polar residues" evidence="1">
    <location>
        <begin position="83"/>
        <end position="98"/>
    </location>
</feature>
<accession>A0A158Q7U6</accession>
<evidence type="ECO:0000313" key="2">
    <source>
        <dbReference type="Proteomes" id="UP000050640"/>
    </source>
</evidence>
<dbReference type="AlphaFoldDB" id="A0A158Q7U6"/>
<organism evidence="2 3">
    <name type="scientific">Elaeophora elaphi</name>
    <dbReference type="NCBI Taxonomy" id="1147741"/>
    <lineage>
        <taxon>Eukaryota</taxon>
        <taxon>Metazoa</taxon>
        <taxon>Ecdysozoa</taxon>
        <taxon>Nematoda</taxon>
        <taxon>Chromadorea</taxon>
        <taxon>Rhabditida</taxon>
        <taxon>Spirurina</taxon>
        <taxon>Spiruromorpha</taxon>
        <taxon>Filarioidea</taxon>
        <taxon>Onchocercidae</taxon>
        <taxon>Elaeophora</taxon>
    </lineage>
</organism>
<name>A0A158Q7U6_9BILA</name>
<sequence length="115" mass="13469">MERSVRNIKEMLRENVTRFLEHADGREVIVKVTARLIKKRQFDPFSNDAILHLKSEEQKRIEKDIEIEHSQRNLAKNTDKTLSHVNKSATVSSRNGSSGIDWYGKGKDRYHYSKE</sequence>
<protein>
    <submittedName>
        <fullName evidence="3">ENTH domain-containing protein</fullName>
    </submittedName>
</protein>
<proteinExistence type="predicted"/>
<evidence type="ECO:0000256" key="1">
    <source>
        <dbReference type="SAM" id="MobiDB-lite"/>
    </source>
</evidence>